<dbReference type="CDD" id="cd01948">
    <property type="entry name" value="EAL"/>
    <property type="match status" value="1"/>
</dbReference>
<reference evidence="3 4" key="1">
    <citation type="submission" date="2024-01" db="EMBL/GenBank/DDBJ databases">
        <title>Genome insights into Plantactinospora sonchi sp. nov.</title>
        <authorList>
            <person name="Wang L."/>
        </authorList>
    </citation>
    <scope>NUCLEOTIDE SEQUENCE [LARGE SCALE GENOMIC DNA]</scope>
    <source>
        <strain evidence="3 4">NEAU-QY2</strain>
    </source>
</reference>
<accession>A0ABU7RNI6</accession>
<feature type="domain" description="EAL" evidence="1">
    <location>
        <begin position="238"/>
        <end position="494"/>
    </location>
</feature>
<dbReference type="Pfam" id="PF00990">
    <property type="entry name" value="GGDEF"/>
    <property type="match status" value="1"/>
</dbReference>
<feature type="domain" description="GGDEF" evidence="2">
    <location>
        <begin position="96"/>
        <end position="229"/>
    </location>
</feature>
<dbReference type="InterPro" id="IPR035919">
    <property type="entry name" value="EAL_sf"/>
</dbReference>
<dbReference type="EMBL" id="JAZGQK010000005">
    <property type="protein sequence ID" value="MEE6258074.1"/>
    <property type="molecule type" value="Genomic_DNA"/>
</dbReference>
<dbReference type="Gene3D" id="3.30.70.270">
    <property type="match status" value="1"/>
</dbReference>
<dbReference type="InterPro" id="IPR001633">
    <property type="entry name" value="EAL_dom"/>
</dbReference>
<dbReference type="Pfam" id="PF00563">
    <property type="entry name" value="EAL"/>
    <property type="match status" value="1"/>
</dbReference>
<dbReference type="InterPro" id="IPR052155">
    <property type="entry name" value="Biofilm_reg_signaling"/>
</dbReference>
<dbReference type="PROSITE" id="PS50883">
    <property type="entry name" value="EAL"/>
    <property type="match status" value="1"/>
</dbReference>
<evidence type="ECO:0000313" key="3">
    <source>
        <dbReference type="EMBL" id="MEE6258074.1"/>
    </source>
</evidence>
<sequence>MVYVAPLNIGTRDWGMLAIVGPIEADRETGREMMNQWAALLAIALDHAAVLKSLRTQEELMRRAALYDPLTGLANRTLFLDRLDQAIAAHQRQPDRHYSVLLLDLDGFKWVNDSLGHLAGDRLLVQVAERIRTSTGDADVAARFGGDEFAILLDDSPGGAGPAAMAERIRAALDVPFRLGEEEFVVSASIGISRSTGGYRHAEDVIRDADTAMYSAKAQRKGSHAVFDVAMHERVVGRLRTEAELHRALETGAFELHYQPIVRLDDGSTCAFEALVRWRHPVRGLVAPNDFLPIAEESGLMPALGRWSLAEACRQISAWRAGGLAPDGLRMSVNVSNRQFWHTRLLEDVEESLRAASLDPSALIIEITEGVIVHDVQAARTKLAALHEMGVQLHIDDFGTGYSSLQALHHLTIDAFKIDRSFVAPLATDARSRELVRSIVSMGLNLGLELVAEGIETPAQRDQLRFYGCHHGQGYLFAGPLVGAEAEAILRAGTPVDAPRLAVPAAG</sequence>
<dbReference type="SUPFAM" id="SSF55073">
    <property type="entry name" value="Nucleotide cyclase"/>
    <property type="match status" value="1"/>
</dbReference>
<dbReference type="CDD" id="cd01949">
    <property type="entry name" value="GGDEF"/>
    <property type="match status" value="1"/>
</dbReference>
<dbReference type="PANTHER" id="PTHR44757">
    <property type="entry name" value="DIGUANYLATE CYCLASE DGCP"/>
    <property type="match status" value="1"/>
</dbReference>
<dbReference type="SMART" id="SM00267">
    <property type="entry name" value="GGDEF"/>
    <property type="match status" value="1"/>
</dbReference>
<dbReference type="PROSITE" id="PS50887">
    <property type="entry name" value="GGDEF"/>
    <property type="match status" value="1"/>
</dbReference>
<dbReference type="SUPFAM" id="SSF141868">
    <property type="entry name" value="EAL domain-like"/>
    <property type="match status" value="1"/>
</dbReference>
<dbReference type="PANTHER" id="PTHR44757:SF2">
    <property type="entry name" value="BIOFILM ARCHITECTURE MAINTENANCE PROTEIN MBAA"/>
    <property type="match status" value="1"/>
</dbReference>
<dbReference type="Proteomes" id="UP001332243">
    <property type="component" value="Unassembled WGS sequence"/>
</dbReference>
<gene>
    <name evidence="3" type="ORF">V1633_06155</name>
</gene>
<keyword evidence="4" id="KW-1185">Reference proteome</keyword>
<dbReference type="InterPro" id="IPR043128">
    <property type="entry name" value="Rev_trsase/Diguanyl_cyclase"/>
</dbReference>
<name>A0ABU7RNI6_9ACTN</name>
<dbReference type="Gene3D" id="3.20.20.450">
    <property type="entry name" value="EAL domain"/>
    <property type="match status" value="1"/>
</dbReference>
<dbReference type="SMART" id="SM00052">
    <property type="entry name" value="EAL"/>
    <property type="match status" value="1"/>
</dbReference>
<dbReference type="InterPro" id="IPR029787">
    <property type="entry name" value="Nucleotide_cyclase"/>
</dbReference>
<dbReference type="InterPro" id="IPR000160">
    <property type="entry name" value="GGDEF_dom"/>
</dbReference>
<organism evidence="3 4">
    <name type="scientific">Plantactinospora sonchi</name>
    <dbReference type="NCBI Taxonomy" id="1544735"/>
    <lineage>
        <taxon>Bacteria</taxon>
        <taxon>Bacillati</taxon>
        <taxon>Actinomycetota</taxon>
        <taxon>Actinomycetes</taxon>
        <taxon>Micromonosporales</taxon>
        <taxon>Micromonosporaceae</taxon>
        <taxon>Plantactinospora</taxon>
    </lineage>
</organism>
<evidence type="ECO:0000259" key="1">
    <source>
        <dbReference type="PROSITE" id="PS50883"/>
    </source>
</evidence>
<dbReference type="NCBIfam" id="TIGR00254">
    <property type="entry name" value="GGDEF"/>
    <property type="match status" value="1"/>
</dbReference>
<protein>
    <submittedName>
        <fullName evidence="3">EAL domain-containing protein</fullName>
    </submittedName>
</protein>
<proteinExistence type="predicted"/>
<evidence type="ECO:0000313" key="4">
    <source>
        <dbReference type="Proteomes" id="UP001332243"/>
    </source>
</evidence>
<dbReference type="RefSeq" id="WP_331213203.1">
    <property type="nucleotide sequence ID" value="NZ_JAZGQK010000005.1"/>
</dbReference>
<comment type="caution">
    <text evidence="3">The sequence shown here is derived from an EMBL/GenBank/DDBJ whole genome shotgun (WGS) entry which is preliminary data.</text>
</comment>
<evidence type="ECO:0000259" key="2">
    <source>
        <dbReference type="PROSITE" id="PS50887"/>
    </source>
</evidence>